<evidence type="ECO:0000313" key="2">
    <source>
        <dbReference type="EMBL" id="KAA8563840.1"/>
    </source>
</evidence>
<protein>
    <submittedName>
        <fullName evidence="2">Uncharacterized protein</fullName>
    </submittedName>
</protein>
<evidence type="ECO:0000256" key="1">
    <source>
        <dbReference type="SAM" id="Phobius"/>
    </source>
</evidence>
<accession>A0A5M9J611</accession>
<name>A0A5M9J611_MONFR</name>
<feature type="transmembrane region" description="Helical" evidence="1">
    <location>
        <begin position="38"/>
        <end position="59"/>
    </location>
</feature>
<keyword evidence="1" id="KW-0472">Membrane</keyword>
<sequence>MPLICFVEATCVALQELCGFSSLSYILSGTEMLAADNIIDITFGVASVFLTTVTICLMCKQHKSREIDMENGIDHEVKSIVPHPEPVSIPIYEYMRSWPAESGQTAESLPSVQRPDITPAHPYYAYSRIPRVQHQTPPQHVQPGPNTMEFTTVSEFPDSHIYYHSLRTFLSNEPI</sequence>
<dbReference type="VEuPathDB" id="FungiDB:MFRU_036g00610"/>
<keyword evidence="3" id="KW-1185">Reference proteome</keyword>
<dbReference type="Proteomes" id="UP000322873">
    <property type="component" value="Unassembled WGS sequence"/>
</dbReference>
<gene>
    <name evidence="2" type="ORF">EYC84_011855</name>
</gene>
<evidence type="ECO:0000313" key="3">
    <source>
        <dbReference type="Proteomes" id="UP000322873"/>
    </source>
</evidence>
<reference evidence="2 3" key="1">
    <citation type="submission" date="2019-06" db="EMBL/GenBank/DDBJ databases">
        <title>Genome Sequence of the Brown Rot Fungal Pathogen Monilinia fructicola.</title>
        <authorList>
            <person name="De Miccolis Angelini R.M."/>
            <person name="Landi L."/>
            <person name="Abate D."/>
            <person name="Pollastro S."/>
            <person name="Romanazzi G."/>
            <person name="Faretra F."/>
        </authorList>
    </citation>
    <scope>NUCLEOTIDE SEQUENCE [LARGE SCALE GENOMIC DNA]</scope>
    <source>
        <strain evidence="2 3">Mfrc123</strain>
    </source>
</reference>
<keyword evidence="1" id="KW-1133">Transmembrane helix</keyword>
<proteinExistence type="predicted"/>
<keyword evidence="1" id="KW-0812">Transmembrane</keyword>
<comment type="caution">
    <text evidence="2">The sequence shown here is derived from an EMBL/GenBank/DDBJ whole genome shotgun (WGS) entry which is preliminary data.</text>
</comment>
<dbReference type="EMBL" id="VICG01000016">
    <property type="protein sequence ID" value="KAA8563840.1"/>
    <property type="molecule type" value="Genomic_DNA"/>
</dbReference>
<organism evidence="2 3">
    <name type="scientific">Monilinia fructicola</name>
    <name type="common">Brown rot fungus</name>
    <name type="synonym">Ciboria fructicola</name>
    <dbReference type="NCBI Taxonomy" id="38448"/>
    <lineage>
        <taxon>Eukaryota</taxon>
        <taxon>Fungi</taxon>
        <taxon>Dikarya</taxon>
        <taxon>Ascomycota</taxon>
        <taxon>Pezizomycotina</taxon>
        <taxon>Leotiomycetes</taxon>
        <taxon>Helotiales</taxon>
        <taxon>Sclerotiniaceae</taxon>
        <taxon>Monilinia</taxon>
    </lineage>
</organism>
<dbReference type="AlphaFoldDB" id="A0A5M9J611"/>